<accession>A0A212KZC9</accession>
<dbReference type="SUPFAM" id="SSF159594">
    <property type="entry name" value="XCC0632-like"/>
    <property type="match status" value="1"/>
</dbReference>
<name>A0A212KZC9_9BACT</name>
<feature type="domain" description="ABC-type transport auxiliary lipoprotein component" evidence="2">
    <location>
        <begin position="28"/>
        <end position="187"/>
    </location>
</feature>
<evidence type="ECO:0000313" key="3">
    <source>
        <dbReference type="EMBL" id="SCM70607.1"/>
    </source>
</evidence>
<dbReference type="EMBL" id="FMJC01000001">
    <property type="protein sequence ID" value="SCM70607.1"/>
    <property type="molecule type" value="Genomic_DNA"/>
</dbReference>
<keyword evidence="1" id="KW-0732">Signal</keyword>
<protein>
    <recommendedName>
        <fullName evidence="2">ABC-type transport auxiliary lipoprotein component domain-containing protein</fullName>
    </recommendedName>
</protein>
<proteinExistence type="predicted"/>
<sequence length="198" mass="22024">MQRQALFIFLALTVLLTACARSTPTNFYLLESRLTPVSTDSLPAKSLRVAAVSVPEYLEREGIVSRVGESTQLIVAQFHNWGEPLSHGIRRVTREVLTRPMLEAGINVLPTGDESTADYVLYLDVQRLDGNFDQKAVLDVRWTLRNKFNDVLARGIFVDQEPVAGKSYDVLTATESRLVQKMAEHLAGRLPALTGGKR</sequence>
<dbReference type="AlphaFoldDB" id="A0A212KZC9"/>
<dbReference type="InterPro" id="IPR005586">
    <property type="entry name" value="ABC_trans_aux"/>
</dbReference>
<evidence type="ECO:0000256" key="1">
    <source>
        <dbReference type="SAM" id="SignalP"/>
    </source>
</evidence>
<organism evidence="3">
    <name type="scientific">uncultured Desulfovibrio sp</name>
    <dbReference type="NCBI Taxonomy" id="167968"/>
    <lineage>
        <taxon>Bacteria</taxon>
        <taxon>Pseudomonadati</taxon>
        <taxon>Thermodesulfobacteriota</taxon>
        <taxon>Desulfovibrionia</taxon>
        <taxon>Desulfovibrionales</taxon>
        <taxon>Desulfovibrionaceae</taxon>
        <taxon>Desulfovibrio</taxon>
        <taxon>environmental samples</taxon>
    </lineage>
</organism>
<reference evidence="3" key="1">
    <citation type="submission" date="2016-08" db="EMBL/GenBank/DDBJ databases">
        <authorList>
            <person name="Seilhamer J.J."/>
        </authorList>
    </citation>
    <scope>NUCLEOTIDE SEQUENCE</scope>
    <source>
        <strain evidence="3">86-1</strain>
    </source>
</reference>
<feature type="chain" id="PRO_5012871833" description="ABC-type transport auxiliary lipoprotein component domain-containing protein" evidence="1">
    <location>
        <begin position="21"/>
        <end position="198"/>
    </location>
</feature>
<dbReference type="PROSITE" id="PS51257">
    <property type="entry name" value="PROKAR_LIPOPROTEIN"/>
    <property type="match status" value="1"/>
</dbReference>
<dbReference type="RefSeq" id="WP_179979378.1">
    <property type="nucleotide sequence ID" value="NZ_LT608333.1"/>
</dbReference>
<gene>
    <name evidence="3" type="ORF">KL86DES1_10511</name>
</gene>
<evidence type="ECO:0000259" key="2">
    <source>
        <dbReference type="Pfam" id="PF03886"/>
    </source>
</evidence>
<dbReference type="Gene3D" id="3.40.50.10610">
    <property type="entry name" value="ABC-type transport auxiliary lipoprotein component"/>
    <property type="match status" value="1"/>
</dbReference>
<feature type="signal peptide" evidence="1">
    <location>
        <begin position="1"/>
        <end position="20"/>
    </location>
</feature>
<dbReference type="Pfam" id="PF03886">
    <property type="entry name" value="ABC_trans_aux"/>
    <property type="match status" value="1"/>
</dbReference>